<reference evidence="1" key="2">
    <citation type="submission" date="2023-02" db="EMBL/GenBank/DDBJ databases">
        <authorList>
            <person name="Swenson N.G."/>
            <person name="Wegrzyn J.L."/>
            <person name="Mcevoy S.L."/>
        </authorList>
    </citation>
    <scope>NUCLEOTIDE SEQUENCE</scope>
    <source>
        <strain evidence="1">91603</strain>
        <tissue evidence="1">Leaf</tissue>
    </source>
</reference>
<name>A0AAD5J7G8_ACENE</name>
<evidence type="ECO:0000313" key="2">
    <source>
        <dbReference type="Proteomes" id="UP001064489"/>
    </source>
</evidence>
<dbReference type="Proteomes" id="UP001064489">
    <property type="component" value="Chromosome 3"/>
</dbReference>
<organism evidence="1 2">
    <name type="scientific">Acer negundo</name>
    <name type="common">Box elder</name>
    <dbReference type="NCBI Taxonomy" id="4023"/>
    <lineage>
        <taxon>Eukaryota</taxon>
        <taxon>Viridiplantae</taxon>
        <taxon>Streptophyta</taxon>
        <taxon>Embryophyta</taxon>
        <taxon>Tracheophyta</taxon>
        <taxon>Spermatophyta</taxon>
        <taxon>Magnoliopsida</taxon>
        <taxon>eudicotyledons</taxon>
        <taxon>Gunneridae</taxon>
        <taxon>Pentapetalae</taxon>
        <taxon>rosids</taxon>
        <taxon>malvids</taxon>
        <taxon>Sapindales</taxon>
        <taxon>Sapindaceae</taxon>
        <taxon>Hippocastanoideae</taxon>
        <taxon>Acereae</taxon>
        <taxon>Acer</taxon>
    </lineage>
</organism>
<evidence type="ECO:0000313" key="1">
    <source>
        <dbReference type="EMBL" id="KAI9186791.1"/>
    </source>
</evidence>
<proteinExistence type="predicted"/>
<sequence length="88" mass="10056">MPLRDLENQVKRSSWMIENDVLNSRNSGGRWISGAMYFIRVLVFSDQGNQVRRSSWMIKKRMFPCQNSGKGGGGWLSGPYILPGFLFP</sequence>
<accession>A0AAD5J7G8</accession>
<dbReference type="AlphaFoldDB" id="A0AAD5J7G8"/>
<comment type="caution">
    <text evidence="1">The sequence shown here is derived from an EMBL/GenBank/DDBJ whole genome shotgun (WGS) entry which is preliminary data.</text>
</comment>
<dbReference type="EMBL" id="JAJSOW010000100">
    <property type="protein sequence ID" value="KAI9186791.1"/>
    <property type="molecule type" value="Genomic_DNA"/>
</dbReference>
<reference evidence="1" key="1">
    <citation type="journal article" date="2022" name="Plant J.">
        <title>Strategies of tolerance reflected in two North American maple genomes.</title>
        <authorList>
            <person name="McEvoy S.L."/>
            <person name="Sezen U.U."/>
            <person name="Trouern-Trend A."/>
            <person name="McMahon S.M."/>
            <person name="Schaberg P.G."/>
            <person name="Yang J."/>
            <person name="Wegrzyn J.L."/>
            <person name="Swenson N.G."/>
        </authorList>
    </citation>
    <scope>NUCLEOTIDE SEQUENCE</scope>
    <source>
        <strain evidence="1">91603</strain>
    </source>
</reference>
<keyword evidence="2" id="KW-1185">Reference proteome</keyword>
<gene>
    <name evidence="1" type="ORF">LWI28_020912</name>
</gene>
<protein>
    <submittedName>
        <fullName evidence="1">Uncharacterized protein</fullName>
    </submittedName>
</protein>